<feature type="region of interest" description="Disordered" evidence="8">
    <location>
        <begin position="65"/>
        <end position="114"/>
    </location>
</feature>
<dbReference type="HAMAP" id="MF_00501">
    <property type="entry name" value="Ribosomal_bL31_1"/>
    <property type="match status" value="1"/>
</dbReference>
<gene>
    <name evidence="7" type="primary">rpmE</name>
    <name evidence="9" type="ORF">A2731_02770</name>
</gene>
<comment type="similarity">
    <text evidence="1 7">Belongs to the bacterial ribosomal protein bL31 family. Type A subfamily.</text>
</comment>
<evidence type="ECO:0000256" key="2">
    <source>
        <dbReference type="ARBA" id="ARBA00022730"/>
    </source>
</evidence>
<evidence type="ECO:0000256" key="5">
    <source>
        <dbReference type="ARBA" id="ARBA00023274"/>
    </source>
</evidence>
<organism evidence="9 10">
    <name type="scientific">Candidatus Buchananbacteria bacterium RIFCSPHIGHO2_01_FULL_39_8</name>
    <dbReference type="NCBI Taxonomy" id="1797533"/>
    <lineage>
        <taxon>Bacteria</taxon>
        <taxon>Candidatus Buchananiibacteriota</taxon>
    </lineage>
</organism>
<dbReference type="NCBIfam" id="NF000612">
    <property type="entry name" value="PRK00019.1"/>
    <property type="match status" value="1"/>
</dbReference>
<evidence type="ECO:0000256" key="6">
    <source>
        <dbReference type="ARBA" id="ARBA00035687"/>
    </source>
</evidence>
<keyword evidence="7" id="KW-0862">Zinc</keyword>
<evidence type="ECO:0000313" key="9">
    <source>
        <dbReference type="EMBL" id="OGY44158.1"/>
    </source>
</evidence>
<dbReference type="GO" id="GO:0019843">
    <property type="term" value="F:rRNA binding"/>
    <property type="evidence" value="ECO:0007669"/>
    <property type="project" value="UniProtKB-KW"/>
</dbReference>
<evidence type="ECO:0000256" key="1">
    <source>
        <dbReference type="ARBA" id="ARBA00009296"/>
    </source>
</evidence>
<dbReference type="GO" id="GO:0005840">
    <property type="term" value="C:ribosome"/>
    <property type="evidence" value="ECO:0007669"/>
    <property type="project" value="UniProtKB-KW"/>
</dbReference>
<accession>A0A1G1XVU8</accession>
<keyword evidence="4 7" id="KW-0689">Ribosomal protein</keyword>
<evidence type="ECO:0000256" key="3">
    <source>
        <dbReference type="ARBA" id="ARBA00022884"/>
    </source>
</evidence>
<keyword evidence="3 7" id="KW-0694">RNA-binding</keyword>
<evidence type="ECO:0000256" key="4">
    <source>
        <dbReference type="ARBA" id="ARBA00022980"/>
    </source>
</evidence>
<dbReference type="InterPro" id="IPR002150">
    <property type="entry name" value="Ribosomal_bL31"/>
</dbReference>
<comment type="cofactor">
    <cofactor evidence="7">
        <name>Zn(2+)</name>
        <dbReference type="ChEBI" id="CHEBI:29105"/>
    </cofactor>
    <text evidence="7">Binds 1 zinc ion per subunit.</text>
</comment>
<protein>
    <recommendedName>
        <fullName evidence="6 7">Large ribosomal subunit protein bL31</fullName>
    </recommendedName>
</protein>
<dbReference type="Proteomes" id="UP000176241">
    <property type="component" value="Unassembled WGS sequence"/>
</dbReference>
<evidence type="ECO:0000256" key="7">
    <source>
        <dbReference type="HAMAP-Rule" id="MF_00501"/>
    </source>
</evidence>
<dbReference type="GO" id="GO:0046872">
    <property type="term" value="F:metal ion binding"/>
    <property type="evidence" value="ECO:0007669"/>
    <property type="project" value="UniProtKB-KW"/>
</dbReference>
<feature type="binding site" evidence="7">
    <location>
        <position position="40"/>
    </location>
    <ligand>
        <name>Zn(2+)</name>
        <dbReference type="ChEBI" id="CHEBI:29105"/>
    </ligand>
</feature>
<dbReference type="InterPro" id="IPR034704">
    <property type="entry name" value="Ribosomal_bL28/bL31-like_sf"/>
</dbReference>
<name>A0A1G1XVU8_9BACT</name>
<feature type="binding site" evidence="7">
    <location>
        <position position="19"/>
    </location>
    <ligand>
        <name>Zn(2+)</name>
        <dbReference type="ChEBI" id="CHEBI:29105"/>
    </ligand>
</feature>
<dbReference type="GO" id="GO:0003735">
    <property type="term" value="F:structural constituent of ribosome"/>
    <property type="evidence" value="ECO:0007669"/>
    <property type="project" value="InterPro"/>
</dbReference>
<feature type="binding site" evidence="7">
    <location>
        <position position="17"/>
    </location>
    <ligand>
        <name>Zn(2+)</name>
        <dbReference type="ChEBI" id="CHEBI:29105"/>
    </ligand>
</feature>
<dbReference type="GO" id="GO:0006412">
    <property type="term" value="P:translation"/>
    <property type="evidence" value="ECO:0007669"/>
    <property type="project" value="UniProtKB-UniRule"/>
</dbReference>
<comment type="subunit">
    <text evidence="7">Part of the 50S ribosomal subunit.</text>
</comment>
<reference evidence="9 10" key="1">
    <citation type="journal article" date="2016" name="Nat. Commun.">
        <title>Thousands of microbial genomes shed light on interconnected biogeochemical processes in an aquifer system.</title>
        <authorList>
            <person name="Anantharaman K."/>
            <person name="Brown C.T."/>
            <person name="Hug L.A."/>
            <person name="Sharon I."/>
            <person name="Castelle C.J."/>
            <person name="Probst A.J."/>
            <person name="Thomas B.C."/>
            <person name="Singh A."/>
            <person name="Wilkins M.J."/>
            <person name="Karaoz U."/>
            <person name="Brodie E.L."/>
            <person name="Williams K.H."/>
            <person name="Hubbard S.S."/>
            <person name="Banfield J.F."/>
        </authorList>
    </citation>
    <scope>NUCLEOTIDE SEQUENCE [LARGE SCALE GENOMIC DNA]</scope>
</reference>
<feature type="compositionally biased region" description="Basic residues" evidence="8">
    <location>
        <begin position="74"/>
        <end position="93"/>
    </location>
</feature>
<dbReference type="InterPro" id="IPR042105">
    <property type="entry name" value="Ribosomal_bL31_sf"/>
</dbReference>
<dbReference type="AlphaFoldDB" id="A0A1G1XVU8"/>
<dbReference type="STRING" id="1797533.A2731_02770"/>
<comment type="caution">
    <text evidence="9">The sequence shown here is derived from an EMBL/GenBank/DDBJ whole genome shotgun (WGS) entry which is preliminary data.</text>
</comment>
<dbReference type="InterPro" id="IPR027491">
    <property type="entry name" value="Ribosomal_bL31_A"/>
</dbReference>
<dbReference type="PANTHER" id="PTHR33280">
    <property type="entry name" value="50S RIBOSOMAL PROTEIN L31, CHLOROPLASTIC"/>
    <property type="match status" value="1"/>
</dbReference>
<dbReference type="NCBIfam" id="TIGR00105">
    <property type="entry name" value="L31"/>
    <property type="match status" value="1"/>
</dbReference>
<feature type="binding site" evidence="7">
    <location>
        <position position="37"/>
    </location>
    <ligand>
        <name>Zn(2+)</name>
        <dbReference type="ChEBI" id="CHEBI:29105"/>
    </ligand>
</feature>
<dbReference type="PRINTS" id="PR01249">
    <property type="entry name" value="RIBOSOMALL31"/>
</dbReference>
<sequence>MKNDIHPKYYPDAKVICACGNSFTVGSTQPEIHIEICSLCHPFYTGKQKLVDTARRVEKFQARLAQKEEVSASRKGKKVKKAKAQIRKKQARKIKAEKENNPAKGGSASGGKEK</sequence>
<keyword evidence="5 7" id="KW-0687">Ribonucleoprotein</keyword>
<dbReference type="EMBL" id="MHIC01000033">
    <property type="protein sequence ID" value="OGY44158.1"/>
    <property type="molecule type" value="Genomic_DNA"/>
</dbReference>
<evidence type="ECO:0000256" key="8">
    <source>
        <dbReference type="SAM" id="MobiDB-lite"/>
    </source>
</evidence>
<dbReference type="GO" id="GO:1990904">
    <property type="term" value="C:ribonucleoprotein complex"/>
    <property type="evidence" value="ECO:0007669"/>
    <property type="project" value="UniProtKB-KW"/>
</dbReference>
<dbReference type="Pfam" id="PF01197">
    <property type="entry name" value="Ribosomal_L31"/>
    <property type="match status" value="1"/>
</dbReference>
<keyword evidence="7" id="KW-0479">Metal-binding</keyword>
<dbReference type="Gene3D" id="4.10.830.30">
    <property type="entry name" value="Ribosomal protein L31"/>
    <property type="match status" value="1"/>
</dbReference>
<keyword evidence="2 7" id="KW-0699">rRNA-binding</keyword>
<dbReference type="NCBIfam" id="NF001809">
    <property type="entry name" value="PRK00528.1"/>
    <property type="match status" value="1"/>
</dbReference>
<dbReference type="SUPFAM" id="SSF143800">
    <property type="entry name" value="L28p-like"/>
    <property type="match status" value="1"/>
</dbReference>
<proteinExistence type="inferred from homology"/>
<evidence type="ECO:0000313" key="10">
    <source>
        <dbReference type="Proteomes" id="UP000176241"/>
    </source>
</evidence>
<comment type="function">
    <text evidence="7">Binds the 23S rRNA.</text>
</comment>
<dbReference type="PANTHER" id="PTHR33280:SF1">
    <property type="entry name" value="LARGE RIBOSOMAL SUBUNIT PROTEIN BL31C"/>
    <property type="match status" value="1"/>
</dbReference>